<evidence type="ECO:0000256" key="1">
    <source>
        <dbReference type="SAM" id="SignalP"/>
    </source>
</evidence>
<keyword evidence="1" id="KW-0732">Signal</keyword>
<organism evidence="2 3">
    <name type="scientific">Maritimibacter fusiformis</name>
    <dbReference type="NCBI Taxonomy" id="2603819"/>
    <lineage>
        <taxon>Bacteria</taxon>
        <taxon>Pseudomonadati</taxon>
        <taxon>Pseudomonadota</taxon>
        <taxon>Alphaproteobacteria</taxon>
        <taxon>Rhodobacterales</taxon>
        <taxon>Roseobacteraceae</taxon>
        <taxon>Maritimibacter</taxon>
    </lineage>
</organism>
<dbReference type="AlphaFoldDB" id="A0A5D0RKN7"/>
<evidence type="ECO:0000313" key="2">
    <source>
        <dbReference type="EMBL" id="TYB82190.1"/>
    </source>
</evidence>
<accession>A0A5D0RKN7</accession>
<keyword evidence="3" id="KW-1185">Reference proteome</keyword>
<protein>
    <submittedName>
        <fullName evidence="2">Uncharacterized protein</fullName>
    </submittedName>
</protein>
<feature type="chain" id="PRO_5022965337" evidence="1">
    <location>
        <begin position="24"/>
        <end position="121"/>
    </location>
</feature>
<name>A0A5D0RKN7_9RHOB</name>
<feature type="signal peptide" evidence="1">
    <location>
        <begin position="1"/>
        <end position="23"/>
    </location>
</feature>
<comment type="caution">
    <text evidence="2">The sequence shown here is derived from an EMBL/GenBank/DDBJ whole genome shotgun (WGS) entry which is preliminary data.</text>
</comment>
<reference evidence="2 3" key="1">
    <citation type="submission" date="2019-08" db="EMBL/GenBank/DDBJ databases">
        <title>Identification of a novel species of the genus Boseongicola.</title>
        <authorList>
            <person name="Zhang X.-Q."/>
        </authorList>
    </citation>
    <scope>NUCLEOTIDE SEQUENCE [LARGE SCALE GENOMIC DNA]</scope>
    <source>
        <strain evidence="2 3">HY14</strain>
    </source>
</reference>
<proteinExistence type="predicted"/>
<dbReference type="EMBL" id="VSIY01000004">
    <property type="protein sequence ID" value="TYB82190.1"/>
    <property type="molecule type" value="Genomic_DNA"/>
</dbReference>
<gene>
    <name evidence="2" type="ORF">FVF75_05535</name>
</gene>
<dbReference type="Proteomes" id="UP000322080">
    <property type="component" value="Unassembled WGS sequence"/>
</dbReference>
<dbReference type="RefSeq" id="WP_148376953.1">
    <property type="nucleotide sequence ID" value="NZ_VSIY01000004.1"/>
</dbReference>
<sequence length="121" mass="12668">MSVFKPIIAAAALWGALPGAAQAASQNATGRPNGAWTDWSTGSGVSISWSFQGIGAVIAFHPDRIVYGGGIAPLSPGQVNRYAPTLDNLRAAATARRAVTIYWDDATNTVGTIIVRWNQPC</sequence>
<evidence type="ECO:0000313" key="3">
    <source>
        <dbReference type="Proteomes" id="UP000322080"/>
    </source>
</evidence>